<dbReference type="EMBL" id="KZ678438">
    <property type="protein sequence ID" value="PSR85736.1"/>
    <property type="molecule type" value="Genomic_DNA"/>
</dbReference>
<protein>
    <submittedName>
        <fullName evidence="1">Uncharacterized protein</fullName>
    </submittedName>
</protein>
<accession>A0A2T3A8M5</accession>
<evidence type="ECO:0000313" key="1">
    <source>
        <dbReference type="EMBL" id="PSR85736.1"/>
    </source>
</evidence>
<sequence>MAFLAKAKTTPSSTMTHRGITTSIDDTARRLPTWTHTISRLAPLPATIRPGGQASAKEKRSKVVRERYEQLEKRARPQAMAAIHRNRDSNNSNNNLMMWNIGFRGRPRTVEPSTLNVARRPMCTPHTLCELSGSCPALISSIFTVNTTCRTLCELPGSFPVVDLPQEMDATPQNNCELP</sequence>
<evidence type="ECO:0000313" key="2">
    <source>
        <dbReference type="Proteomes" id="UP000241462"/>
    </source>
</evidence>
<reference evidence="1 2" key="1">
    <citation type="journal article" date="2018" name="Mycol. Prog.">
        <title>Coniella lustricola, a new species from submerged detritus.</title>
        <authorList>
            <person name="Raudabaugh D.B."/>
            <person name="Iturriaga T."/>
            <person name="Carver A."/>
            <person name="Mondo S."/>
            <person name="Pangilinan J."/>
            <person name="Lipzen A."/>
            <person name="He G."/>
            <person name="Amirebrahimi M."/>
            <person name="Grigoriev I.V."/>
            <person name="Miller A.N."/>
        </authorList>
    </citation>
    <scope>NUCLEOTIDE SEQUENCE [LARGE SCALE GENOMIC DNA]</scope>
    <source>
        <strain evidence="1 2">B22-T-1</strain>
    </source>
</reference>
<gene>
    <name evidence="1" type="ORF">BD289DRAFT_251119</name>
</gene>
<name>A0A2T3A8M5_9PEZI</name>
<dbReference type="Proteomes" id="UP000241462">
    <property type="component" value="Unassembled WGS sequence"/>
</dbReference>
<proteinExistence type="predicted"/>
<dbReference type="AlphaFoldDB" id="A0A2T3A8M5"/>
<keyword evidence="2" id="KW-1185">Reference proteome</keyword>
<organism evidence="1 2">
    <name type="scientific">Coniella lustricola</name>
    <dbReference type="NCBI Taxonomy" id="2025994"/>
    <lineage>
        <taxon>Eukaryota</taxon>
        <taxon>Fungi</taxon>
        <taxon>Dikarya</taxon>
        <taxon>Ascomycota</taxon>
        <taxon>Pezizomycotina</taxon>
        <taxon>Sordariomycetes</taxon>
        <taxon>Sordariomycetidae</taxon>
        <taxon>Diaporthales</taxon>
        <taxon>Schizoparmaceae</taxon>
        <taxon>Coniella</taxon>
    </lineage>
</organism>
<dbReference type="InParanoid" id="A0A2T3A8M5"/>